<evidence type="ECO:0000259" key="4">
    <source>
        <dbReference type="SMART" id="SM00822"/>
    </source>
</evidence>
<dbReference type="Proteomes" id="UP000483004">
    <property type="component" value="Unassembled WGS sequence"/>
</dbReference>
<dbReference type="InterPro" id="IPR020904">
    <property type="entry name" value="Sc_DH/Rdtase_CS"/>
</dbReference>
<evidence type="ECO:0000256" key="2">
    <source>
        <dbReference type="ARBA" id="ARBA00023002"/>
    </source>
</evidence>
<dbReference type="PANTHER" id="PTHR24321">
    <property type="entry name" value="DEHYDROGENASES, SHORT CHAIN"/>
    <property type="match status" value="1"/>
</dbReference>
<reference evidence="5 6" key="1">
    <citation type="submission" date="2019-09" db="EMBL/GenBank/DDBJ databases">
        <title>Actinomadura physcomitrii sp. nov., a novel actinomycete isolated from moss [Physcomitrium sphaericum (Ludw) Fuernr].</title>
        <authorList>
            <person name="Liu C."/>
            <person name="Zhuang X."/>
        </authorList>
    </citation>
    <scope>NUCLEOTIDE SEQUENCE [LARGE SCALE GENOMIC DNA]</scope>
    <source>
        <strain evidence="5 6">CYP1-1B</strain>
    </source>
</reference>
<accession>A0A6L3VIW0</accession>
<dbReference type="CDD" id="cd05233">
    <property type="entry name" value="SDR_c"/>
    <property type="match status" value="1"/>
</dbReference>
<comment type="similarity">
    <text evidence="1">Belongs to the short-chain dehydrogenases/reductases (SDR) family.</text>
</comment>
<dbReference type="Gene3D" id="3.40.50.720">
    <property type="entry name" value="NAD(P)-binding Rossmann-like Domain"/>
    <property type="match status" value="1"/>
</dbReference>
<feature type="domain" description="Ketoreductase" evidence="4">
    <location>
        <begin position="7"/>
        <end position="191"/>
    </location>
</feature>
<dbReference type="InterPro" id="IPR057326">
    <property type="entry name" value="KR_dom"/>
</dbReference>
<evidence type="ECO:0000256" key="3">
    <source>
        <dbReference type="ARBA" id="ARBA00023027"/>
    </source>
</evidence>
<dbReference type="SMART" id="SM00822">
    <property type="entry name" value="PKS_KR"/>
    <property type="match status" value="1"/>
</dbReference>
<dbReference type="NCBIfam" id="NF005559">
    <property type="entry name" value="PRK07231.1"/>
    <property type="match status" value="1"/>
</dbReference>
<sequence length="252" mass="25386">MITLEGKRAVVTGAASGIGRATAELMAELGAAVVVADVDEAGAEVAAGIGKAGGRAAFVRADVSRADDCARAVATARDRFGGLDVLFNNAGIIRRSTVTEITEDDWDLVMAVNVRSVMLMSRYAVPLLEAAGGGSIINTGSGWGIQGGARAVSYCASKGAVVNMTRAMAIDHGASGIRVNCVCPGDTATGMLAEEARQLGEPAEAFYADAADRPLGRIGQPADIARTVAFLASDAAAFVSGAVIPVDGAGTA</sequence>
<dbReference type="SUPFAM" id="SSF51735">
    <property type="entry name" value="NAD(P)-binding Rossmann-fold domains"/>
    <property type="match status" value="1"/>
</dbReference>
<gene>
    <name evidence="5" type="ORF">F9B16_42815</name>
</gene>
<organism evidence="5 6">
    <name type="scientific">Actinomadura montaniterrae</name>
    <dbReference type="NCBI Taxonomy" id="1803903"/>
    <lineage>
        <taxon>Bacteria</taxon>
        <taxon>Bacillati</taxon>
        <taxon>Actinomycetota</taxon>
        <taxon>Actinomycetes</taxon>
        <taxon>Streptosporangiales</taxon>
        <taxon>Thermomonosporaceae</taxon>
        <taxon>Actinomadura</taxon>
    </lineage>
</organism>
<dbReference type="EMBL" id="WBMR01000239">
    <property type="protein sequence ID" value="KAB2363528.1"/>
    <property type="molecule type" value="Genomic_DNA"/>
</dbReference>
<keyword evidence="2" id="KW-0560">Oxidoreductase</keyword>
<dbReference type="FunFam" id="3.40.50.720:FF:000084">
    <property type="entry name" value="Short-chain dehydrogenase reductase"/>
    <property type="match status" value="1"/>
</dbReference>
<name>A0A6L3VIW0_9ACTN</name>
<proteinExistence type="inferred from homology"/>
<keyword evidence="6" id="KW-1185">Reference proteome</keyword>
<dbReference type="Pfam" id="PF13561">
    <property type="entry name" value="adh_short_C2"/>
    <property type="match status" value="1"/>
</dbReference>
<dbReference type="AlphaFoldDB" id="A0A6L3VIW0"/>
<dbReference type="PRINTS" id="PR00081">
    <property type="entry name" value="GDHRDH"/>
</dbReference>
<dbReference type="InterPro" id="IPR036291">
    <property type="entry name" value="NAD(P)-bd_dom_sf"/>
</dbReference>
<dbReference type="RefSeq" id="WP_151545994.1">
    <property type="nucleotide sequence ID" value="NZ_WBMR01000239.1"/>
</dbReference>
<dbReference type="PRINTS" id="PR00080">
    <property type="entry name" value="SDRFAMILY"/>
</dbReference>
<dbReference type="PANTHER" id="PTHR24321:SF8">
    <property type="entry name" value="ESTRADIOL 17-BETA-DEHYDROGENASE 8-RELATED"/>
    <property type="match status" value="1"/>
</dbReference>
<evidence type="ECO:0000313" key="5">
    <source>
        <dbReference type="EMBL" id="KAB2363528.1"/>
    </source>
</evidence>
<dbReference type="GO" id="GO:0016491">
    <property type="term" value="F:oxidoreductase activity"/>
    <property type="evidence" value="ECO:0007669"/>
    <property type="project" value="UniProtKB-KW"/>
</dbReference>
<protein>
    <submittedName>
        <fullName evidence="5">SDR family oxidoreductase</fullName>
    </submittedName>
</protein>
<dbReference type="PROSITE" id="PS00061">
    <property type="entry name" value="ADH_SHORT"/>
    <property type="match status" value="1"/>
</dbReference>
<dbReference type="InterPro" id="IPR002347">
    <property type="entry name" value="SDR_fam"/>
</dbReference>
<evidence type="ECO:0000313" key="6">
    <source>
        <dbReference type="Proteomes" id="UP000483004"/>
    </source>
</evidence>
<comment type="caution">
    <text evidence="5">The sequence shown here is derived from an EMBL/GenBank/DDBJ whole genome shotgun (WGS) entry which is preliminary data.</text>
</comment>
<keyword evidence="3" id="KW-0520">NAD</keyword>
<evidence type="ECO:0000256" key="1">
    <source>
        <dbReference type="ARBA" id="ARBA00006484"/>
    </source>
</evidence>
<dbReference type="OrthoDB" id="7064009at2"/>